<dbReference type="PROSITE" id="PS51841">
    <property type="entry name" value="LTD"/>
    <property type="match status" value="1"/>
</dbReference>
<protein>
    <submittedName>
        <fullName evidence="4">Thermonuclease family protein</fullName>
    </submittedName>
</protein>
<evidence type="ECO:0000259" key="3">
    <source>
        <dbReference type="PROSITE" id="PS51841"/>
    </source>
</evidence>
<dbReference type="PROSITE" id="PS50830">
    <property type="entry name" value="TNASE_3"/>
    <property type="match status" value="1"/>
</dbReference>
<dbReference type="RefSeq" id="WP_377773561.1">
    <property type="nucleotide sequence ID" value="NZ_JBHUHO010000032.1"/>
</dbReference>
<feature type="domain" description="LTD" evidence="3">
    <location>
        <begin position="181"/>
        <end position="284"/>
    </location>
</feature>
<keyword evidence="5" id="KW-1185">Reference proteome</keyword>
<dbReference type="InterPro" id="IPR016071">
    <property type="entry name" value="Staphylococal_nuclease_OB-fold"/>
</dbReference>
<reference evidence="5" key="1">
    <citation type="journal article" date="2019" name="Int. J. Syst. Evol. Microbiol.">
        <title>The Global Catalogue of Microorganisms (GCM) 10K type strain sequencing project: providing services to taxonomists for standard genome sequencing and annotation.</title>
        <authorList>
            <consortium name="The Broad Institute Genomics Platform"/>
            <consortium name="The Broad Institute Genome Sequencing Center for Infectious Disease"/>
            <person name="Wu L."/>
            <person name="Ma J."/>
        </authorList>
    </citation>
    <scope>NUCLEOTIDE SEQUENCE [LARGE SCALE GENOMIC DNA]</scope>
    <source>
        <strain evidence="5">GH52</strain>
    </source>
</reference>
<dbReference type="InterPro" id="IPR035437">
    <property type="entry name" value="SNase_OB-fold_sf"/>
</dbReference>
<evidence type="ECO:0000313" key="4">
    <source>
        <dbReference type="EMBL" id="MFD2116929.1"/>
    </source>
</evidence>
<keyword evidence="1" id="KW-0732">Signal</keyword>
<accession>A0ABW4YN83</accession>
<dbReference type="InterPro" id="IPR001322">
    <property type="entry name" value="Lamin_tail_dom"/>
</dbReference>
<dbReference type="InterPro" id="IPR036415">
    <property type="entry name" value="Lamin_tail_dom_sf"/>
</dbReference>
<feature type="signal peptide" evidence="1">
    <location>
        <begin position="1"/>
        <end position="21"/>
    </location>
</feature>
<evidence type="ECO:0000256" key="1">
    <source>
        <dbReference type="SAM" id="SignalP"/>
    </source>
</evidence>
<dbReference type="Proteomes" id="UP001597362">
    <property type="component" value="Unassembled WGS sequence"/>
</dbReference>
<dbReference type="Gene3D" id="2.60.40.1260">
    <property type="entry name" value="Lamin Tail domain"/>
    <property type="match status" value="1"/>
</dbReference>
<dbReference type="Gene3D" id="2.40.50.90">
    <property type="match status" value="1"/>
</dbReference>
<feature type="domain" description="TNase-like" evidence="2">
    <location>
        <begin position="33"/>
        <end position="166"/>
    </location>
</feature>
<gene>
    <name evidence="4" type="ORF">ACFSJH_14465</name>
</gene>
<comment type="caution">
    <text evidence="4">The sequence shown here is derived from an EMBL/GenBank/DDBJ whole genome shotgun (WGS) entry which is preliminary data.</text>
</comment>
<dbReference type="SUPFAM" id="SSF74853">
    <property type="entry name" value="Lamin A/C globular tail domain"/>
    <property type="match status" value="1"/>
</dbReference>
<dbReference type="Pfam" id="PF00932">
    <property type="entry name" value="LTD"/>
    <property type="match status" value="1"/>
</dbReference>
<name>A0ABW4YN83_9BACL</name>
<dbReference type="PROSITE" id="PS51257">
    <property type="entry name" value="PROKAR_LIPOPROTEIN"/>
    <property type="match status" value="1"/>
</dbReference>
<dbReference type="SMART" id="SM00318">
    <property type="entry name" value="SNc"/>
    <property type="match status" value="1"/>
</dbReference>
<organism evidence="4 5">
    <name type="scientific">Paenibacillus yanchengensis</name>
    <dbReference type="NCBI Taxonomy" id="2035833"/>
    <lineage>
        <taxon>Bacteria</taxon>
        <taxon>Bacillati</taxon>
        <taxon>Bacillota</taxon>
        <taxon>Bacilli</taxon>
        <taxon>Bacillales</taxon>
        <taxon>Paenibacillaceae</taxon>
        <taxon>Paenibacillus</taxon>
    </lineage>
</organism>
<sequence length="284" mass="32143">MNSIVKLLCLLLLFSIVVACSASTNSNKHIPKESQWLTVANYINGEIIEISVDKQIKQVKLLSLQLPEHLALGARGEEYSAAATKLIKTELQSSEQVKLTFDEQPMNSDGVLEAIVELKNGKILNELLLIQGLAKVHIEEPNVKMENKYKKLEQSAKQLQRGIWETELDHLVDAIPLKKIVDSRFELEVDKQKQTVYISNTSSHDIDLDGWKLVSVKDNQTYTFHEYTLPAHSTVQLISGKEAIKNSLPNVIVWEADHIWHLSDADPAELYTHNNELVSVWEDQ</sequence>
<dbReference type="Pfam" id="PF00565">
    <property type="entry name" value="SNase"/>
    <property type="match status" value="1"/>
</dbReference>
<feature type="chain" id="PRO_5046912567" evidence="1">
    <location>
        <begin position="22"/>
        <end position="284"/>
    </location>
</feature>
<proteinExistence type="predicted"/>
<evidence type="ECO:0000259" key="2">
    <source>
        <dbReference type="PROSITE" id="PS50830"/>
    </source>
</evidence>
<dbReference type="SUPFAM" id="SSF50199">
    <property type="entry name" value="Staphylococcal nuclease"/>
    <property type="match status" value="1"/>
</dbReference>
<evidence type="ECO:0000313" key="5">
    <source>
        <dbReference type="Proteomes" id="UP001597362"/>
    </source>
</evidence>
<dbReference type="EMBL" id="JBHUHO010000032">
    <property type="protein sequence ID" value="MFD2116929.1"/>
    <property type="molecule type" value="Genomic_DNA"/>
</dbReference>